<proteinExistence type="predicted"/>
<dbReference type="EMBL" id="OJIN01000019">
    <property type="protein sequence ID" value="SPD72079.1"/>
    <property type="molecule type" value="Genomic_DNA"/>
</dbReference>
<name>A0A445MRL9_9BACT</name>
<sequence>MMYIKPAAEGELKKGWARLYRTMIPKKGEHNKCKAKAVGLATLMILMQNRTSRSRNGSVISKTKFWS</sequence>
<accession>A0A445MRL9</accession>
<organism evidence="1">
    <name type="scientific">uncultured Desulfobacterium sp</name>
    <dbReference type="NCBI Taxonomy" id="201089"/>
    <lineage>
        <taxon>Bacteria</taxon>
        <taxon>Pseudomonadati</taxon>
        <taxon>Thermodesulfobacteriota</taxon>
        <taxon>Desulfobacteria</taxon>
        <taxon>Desulfobacterales</taxon>
        <taxon>Desulfobacteriaceae</taxon>
        <taxon>Desulfobacterium</taxon>
        <taxon>environmental samples</taxon>
    </lineage>
</organism>
<dbReference type="AlphaFoldDB" id="A0A445MRL9"/>
<gene>
    <name evidence="1" type="ORF">PITCH_A1150114</name>
</gene>
<evidence type="ECO:0000313" key="1">
    <source>
        <dbReference type="EMBL" id="SPD72079.1"/>
    </source>
</evidence>
<protein>
    <submittedName>
        <fullName evidence="1">Uncharacterized protein</fullName>
    </submittedName>
</protein>
<reference evidence="1" key="1">
    <citation type="submission" date="2018-01" db="EMBL/GenBank/DDBJ databases">
        <authorList>
            <person name="Regsiter A."/>
            <person name="William W."/>
        </authorList>
    </citation>
    <scope>NUCLEOTIDE SEQUENCE</scope>
    <source>
        <strain evidence="1">TRIP AH-1</strain>
    </source>
</reference>